<organism evidence="4 5">
    <name type="scientific">Natronogracilivirga saccharolytica</name>
    <dbReference type="NCBI Taxonomy" id="2812953"/>
    <lineage>
        <taxon>Bacteria</taxon>
        <taxon>Pseudomonadati</taxon>
        <taxon>Balneolota</taxon>
        <taxon>Balneolia</taxon>
        <taxon>Balneolales</taxon>
        <taxon>Cyclonatronaceae</taxon>
        <taxon>Natronogracilivirga</taxon>
    </lineage>
</organism>
<keyword evidence="2" id="KW-0732">Signal</keyword>
<dbReference type="GO" id="GO:1902929">
    <property type="term" value="C:plasma membrane of growing cell tip"/>
    <property type="evidence" value="ECO:0007669"/>
    <property type="project" value="TreeGrafter"/>
</dbReference>
<dbReference type="InterPro" id="IPR011043">
    <property type="entry name" value="Gal_Oxase/kelch_b-propeller"/>
</dbReference>
<dbReference type="PANTHER" id="PTHR31778">
    <property type="entry name" value="BUD SITE SELECTION PROTEIN RAX2"/>
    <property type="match status" value="1"/>
</dbReference>
<feature type="compositionally biased region" description="Low complexity" evidence="1">
    <location>
        <begin position="867"/>
        <end position="880"/>
    </location>
</feature>
<evidence type="ECO:0000313" key="5">
    <source>
        <dbReference type="Proteomes" id="UP000673975"/>
    </source>
</evidence>
<protein>
    <submittedName>
        <fullName evidence="4">T9SS type A sorting domain-containing protein</fullName>
    </submittedName>
</protein>
<dbReference type="PANTHER" id="PTHR31778:SF2">
    <property type="entry name" value="BUD SITE SELECTION PROTEIN RAX2"/>
    <property type="match status" value="1"/>
</dbReference>
<evidence type="ECO:0000256" key="1">
    <source>
        <dbReference type="SAM" id="MobiDB-lite"/>
    </source>
</evidence>
<feature type="signal peptide" evidence="2">
    <location>
        <begin position="1"/>
        <end position="25"/>
    </location>
</feature>
<dbReference type="Gene3D" id="2.60.40.4070">
    <property type="match status" value="1"/>
</dbReference>
<keyword evidence="5" id="KW-1185">Reference proteome</keyword>
<gene>
    <name evidence="4" type="ORF">NATSA_12695</name>
</gene>
<evidence type="ECO:0000313" key="4">
    <source>
        <dbReference type="EMBL" id="MBP3193526.1"/>
    </source>
</evidence>
<dbReference type="EMBL" id="JAFIDN010000011">
    <property type="protein sequence ID" value="MBP3193526.1"/>
    <property type="molecule type" value="Genomic_DNA"/>
</dbReference>
<feature type="region of interest" description="Disordered" evidence="1">
    <location>
        <begin position="861"/>
        <end position="880"/>
    </location>
</feature>
<sequence length="1433" mass="158057">MRKRYNWLSFLSLLFFFFLHTSADAQTQWQGEFGLGLSNEGYAMVEGPDGDIYVGGEFDQAGPYTTSGLARWDGEHWHPVADFDGDLRALHIHGDMLYAGGNFDSVTPHGDAEITTSNIVRKNLDTGSWSEMDGGLQGGSVETFADDADNSLYAGGCFRENDGRSLDRIARWDGNNWRPLKAGTDDRNGVSACVYDMQYDEDNGRLYLGGNFRAAVNYDAIEDENQTIVIGGVAYYDGRWRQIGGGISDEYPGLPNPRVSSIHLHDNGNLYVGGTLWKAYNDADREVEVEIRTFARWDGSEWQSIFDQNYGTMHVIVASGDILHLGGYFENAGTDGQETFKVNSYAQYNTQTGELLTNEVDESPFGEGFTDADGTIRRQGLIRDILIPENGDDVFVTGRFDRAHIDDGLTDQREIDRIARWDGDTWHALGTGFSDEVTSLDAVGDTLFIAGGFHHIANRGEMFASPHLAVFDRSTGLFVPSETAATPYDGGRGYEVTTDPVTGTAYAALSTRTITLPDGETESGNILKWNPVAERWDPLGRVRQSQQQDHWIRDMEFAGGQLYVAGRFATLFGQDTPAGRADLVRYNPDTDALDWPDTRGLIAPDHRRADALAHDEECLYALFWVNSNFREHTTGNIMCLDFETDEPHWYPGYLSSSQGGSVDLLKSNEFLYIAHSASGWVRFFDDDGEVTSEKDLSNNISLLHPQTESWLSWPGEYGAWVSSLAKHENALYVAGRNTEIDDIEFDGISLYDKGSAQWVAVGDALQQSFTSRNDRSGVAVIDDEIWTWGDFRFTGSSGSAFLARYPEVSEGTPGPAAAYHTPDLTLALQQDQSVEIPVYIPNIGNENLDWSLTVDQSGESIHGKAGITGTSESSSMSGSVTDEPWITTDATSGTAPAGSVDSVVVTLDPSSLQTGEYEGVIEITGSDAVSETNEIPVSLTVNPLQPATGPYPEDDQNNVPAIPSLTWENQRFPDEVTVYLGTSEMLDEDDILYQGAPVDSLPADSVAALLDAPLEAFGTYYWRVDQSNAVSEAEGEVWSFRTAAGENKIAIGDQEYGIDYYPVYPSNNPAWIQTLFPGNEIGRSGTITSLAYYYLGEADATLDVSIYMETTADESFEDNESWVPEPELTLVYEGELEMEETGEAYWLDLELEQPFEYDAGENLVIGVFSDDDRDLGDAMPGIRFYSTDRDEPLSLFWYGEEEVDPENAAGNGYNWRELPDIRLTFGEADDDPGVVEPGIASLTNPENGAENLTAGDVVLEWEHPAEADSVELQVAEHSEFEGDLAVSAVLEGGSESGTYEPDDLQDEMTYYWRIRVWEEDTVGEWSDTWSFSTGIPTAADATADVPDKVELRQNYPNPFNPDTRIRYGVPESGQVRLTVYNALGQHVATLVNENQSEGWHEVRFDAGSLSSGVYIYEITAGDVVETRAMMLVK</sequence>
<dbReference type="Pfam" id="PF25788">
    <property type="entry name" value="Ig_Rha78A_N"/>
    <property type="match status" value="1"/>
</dbReference>
<dbReference type="InterPro" id="IPR026444">
    <property type="entry name" value="Secre_tail"/>
</dbReference>
<dbReference type="SUPFAM" id="SSF50965">
    <property type="entry name" value="Galactose oxidase, central domain"/>
    <property type="match status" value="2"/>
</dbReference>
<proteinExistence type="predicted"/>
<dbReference type="RefSeq" id="WP_210512983.1">
    <property type="nucleotide sequence ID" value="NZ_JAFIDN010000011.1"/>
</dbReference>
<dbReference type="NCBIfam" id="TIGR04183">
    <property type="entry name" value="Por_Secre_tail"/>
    <property type="match status" value="1"/>
</dbReference>
<evidence type="ECO:0000256" key="2">
    <source>
        <dbReference type="SAM" id="SignalP"/>
    </source>
</evidence>
<dbReference type="Pfam" id="PF18962">
    <property type="entry name" value="Por_Secre_tail"/>
    <property type="match status" value="1"/>
</dbReference>
<reference evidence="4" key="1">
    <citation type="submission" date="2021-02" db="EMBL/GenBank/DDBJ databases">
        <title>Natronogracilivirga saccharolytica gen. nov. sp. nov. a new anaerobic, haloalkiliphilic carbohydrate-fermenting bacterium from soda lake and proposing of Cyclonatronumiaceae fam. nov. in the phylum Balneolaeota.</title>
        <authorList>
            <person name="Zhilina T.N."/>
            <person name="Sorokin D.Y."/>
            <person name="Zavarzina D.G."/>
            <person name="Toshchakov S.V."/>
            <person name="Kublanov I.V."/>
        </authorList>
    </citation>
    <scope>NUCLEOTIDE SEQUENCE</scope>
    <source>
        <strain evidence="4">Z-1702</strain>
    </source>
</reference>
<comment type="caution">
    <text evidence="4">The sequence shown here is derived from an EMBL/GenBank/DDBJ whole genome shotgun (WGS) entry which is preliminary data.</text>
</comment>
<feature type="domain" description="Secretion system C-terminal sorting" evidence="3">
    <location>
        <begin position="1355"/>
        <end position="1423"/>
    </location>
</feature>
<dbReference type="InterPro" id="IPR013783">
    <property type="entry name" value="Ig-like_fold"/>
</dbReference>
<accession>A0A8J7SCI6</accession>
<dbReference type="Proteomes" id="UP000673975">
    <property type="component" value="Unassembled WGS sequence"/>
</dbReference>
<dbReference type="Gene3D" id="2.60.40.10">
    <property type="entry name" value="Immunoglobulins"/>
    <property type="match status" value="2"/>
</dbReference>
<feature type="chain" id="PRO_5035263017" evidence="2">
    <location>
        <begin position="26"/>
        <end position="1433"/>
    </location>
</feature>
<evidence type="ECO:0000259" key="3">
    <source>
        <dbReference type="Pfam" id="PF18962"/>
    </source>
</evidence>
<name>A0A8J7SCI6_9BACT</name>